<dbReference type="EMBL" id="CAADRA010005727">
    <property type="protein sequence ID" value="VFT92457.1"/>
    <property type="molecule type" value="Genomic_DNA"/>
</dbReference>
<dbReference type="SUPFAM" id="SSF54236">
    <property type="entry name" value="Ubiquitin-like"/>
    <property type="match status" value="1"/>
</dbReference>
<dbReference type="InterPro" id="IPR029071">
    <property type="entry name" value="Ubiquitin-like_domsf"/>
</dbReference>
<keyword evidence="7" id="KW-1185">Reference proteome</keyword>
<evidence type="ECO:0000256" key="3">
    <source>
        <dbReference type="ARBA" id="ARBA00022525"/>
    </source>
</evidence>
<gene>
    <name evidence="6" type="primary">Aste57867_15663</name>
    <name evidence="5" type="ORF">As57867_015607</name>
    <name evidence="6" type="ORF">ASTE57867_15663</name>
</gene>
<name>A0A485L3L6_9STRA</name>
<evidence type="ECO:0000256" key="1">
    <source>
        <dbReference type="ARBA" id="ARBA00004340"/>
    </source>
</evidence>
<proteinExistence type="predicted"/>
<reference evidence="5" key="2">
    <citation type="submission" date="2019-06" db="EMBL/GenBank/DDBJ databases">
        <title>Genomics analysis of Aphanomyces spp. identifies a new class of oomycete effector associated with host adaptation.</title>
        <authorList>
            <person name="Gaulin E."/>
        </authorList>
    </citation>
    <scope>NUCLEOTIDE SEQUENCE</scope>
    <source>
        <strain evidence="5">CBS 578.67</strain>
    </source>
</reference>
<reference evidence="6 7" key="1">
    <citation type="submission" date="2019-03" db="EMBL/GenBank/DDBJ databases">
        <authorList>
            <person name="Gaulin E."/>
            <person name="Dumas B."/>
        </authorList>
    </citation>
    <scope>NUCLEOTIDE SEQUENCE [LARGE SCALE GENOMIC DNA]</scope>
    <source>
        <strain evidence="6">CBS 568.67</strain>
    </source>
</reference>
<evidence type="ECO:0000313" key="6">
    <source>
        <dbReference type="EMBL" id="VFT92457.1"/>
    </source>
</evidence>
<organism evidence="6 7">
    <name type="scientific">Aphanomyces stellatus</name>
    <dbReference type="NCBI Taxonomy" id="120398"/>
    <lineage>
        <taxon>Eukaryota</taxon>
        <taxon>Sar</taxon>
        <taxon>Stramenopiles</taxon>
        <taxon>Oomycota</taxon>
        <taxon>Saprolegniomycetes</taxon>
        <taxon>Saprolegniales</taxon>
        <taxon>Verrucalvaceae</taxon>
        <taxon>Aphanomyces</taxon>
    </lineage>
</organism>
<protein>
    <submittedName>
        <fullName evidence="6">Aste57867_15663 protein</fullName>
    </submittedName>
</protein>
<keyword evidence="3" id="KW-0964">Secreted</keyword>
<dbReference type="AlphaFoldDB" id="A0A485L3L6"/>
<dbReference type="GO" id="GO:0005576">
    <property type="term" value="C:extracellular region"/>
    <property type="evidence" value="ECO:0007669"/>
    <property type="project" value="UniProtKB-SubCell"/>
</dbReference>
<dbReference type="Pfam" id="PF20147">
    <property type="entry name" value="Crinkler"/>
    <property type="match status" value="1"/>
</dbReference>
<evidence type="ECO:0000313" key="7">
    <source>
        <dbReference type="Proteomes" id="UP000332933"/>
    </source>
</evidence>
<evidence type="ECO:0000259" key="4">
    <source>
        <dbReference type="Pfam" id="PF20147"/>
    </source>
</evidence>
<evidence type="ECO:0000256" key="2">
    <source>
        <dbReference type="ARBA" id="ARBA00004613"/>
    </source>
</evidence>
<evidence type="ECO:0000313" key="5">
    <source>
        <dbReference type="EMBL" id="KAF0693371.1"/>
    </source>
</evidence>
<dbReference type="GO" id="GO:0043657">
    <property type="term" value="C:host cell"/>
    <property type="evidence" value="ECO:0007669"/>
    <property type="project" value="UniProtKB-SubCell"/>
</dbReference>
<feature type="domain" description="Crinkler effector protein N-terminal" evidence="4">
    <location>
        <begin position="2"/>
        <end position="110"/>
    </location>
</feature>
<dbReference type="InterPro" id="IPR045379">
    <property type="entry name" value="Crinkler_N"/>
</dbReference>
<accession>A0A485L3L6</accession>
<dbReference type="Proteomes" id="UP000332933">
    <property type="component" value="Unassembled WGS sequence"/>
</dbReference>
<comment type="subcellular location">
    <subcellularLocation>
        <location evidence="1">Host cell</location>
    </subcellularLocation>
    <subcellularLocation>
        <location evidence="2">Secreted</location>
    </subcellularLocation>
</comment>
<sequence>MLTLVCIVVGEGRPFTVNIAADETVDDLKKKIKKEKQYQFPADELQLYRVDGLAQIGKTQFDFKGTVIEDMPAKLLDDFDGSTTEMVEIFTLSSYPQLNDSSVGRIHVLVPSPTLANDALLQKMEEAKEFKK</sequence>
<dbReference type="EMBL" id="VJMH01005706">
    <property type="protein sequence ID" value="KAF0693371.1"/>
    <property type="molecule type" value="Genomic_DNA"/>
</dbReference>